<protein>
    <submittedName>
        <fullName evidence="8">Uncharacterized protein</fullName>
    </submittedName>
</protein>
<sequence length="136" mass="15472">MEDNQDSRFSTLSSPDPSHDQDDEPLWMENSRIRDIIGHQRQEIVVAIPASSFRIKDHMVWSIFNTLYLNFCCLGLIALIYSVKSRDQKVIGNRMEAENYGSNARSLNIASTVASIFLLILFFVLLSTGYIKIQAV</sequence>
<evidence type="ECO:0000256" key="6">
    <source>
        <dbReference type="SAM" id="MobiDB-lite"/>
    </source>
</evidence>
<dbReference type="OrthoDB" id="9906841at2759"/>
<name>A0A8C5WK00_9ANUR</name>
<keyword evidence="5 7" id="KW-0472">Membrane</keyword>
<evidence type="ECO:0000256" key="2">
    <source>
        <dbReference type="ARBA" id="ARBA00006843"/>
    </source>
</evidence>
<proteinExistence type="inferred from homology"/>
<accession>A0A8C5WK00</accession>
<dbReference type="Ensembl" id="ENSLLET00000045857.1">
    <property type="protein sequence ID" value="ENSLLEP00000044088.1"/>
    <property type="gene ID" value="ENSLLEG00000028015.1"/>
</dbReference>
<feature type="transmembrane region" description="Helical" evidence="7">
    <location>
        <begin position="104"/>
        <end position="131"/>
    </location>
</feature>
<dbReference type="Pfam" id="PF04505">
    <property type="entry name" value="CD225"/>
    <property type="match status" value="1"/>
</dbReference>
<feature type="transmembrane region" description="Helical" evidence="7">
    <location>
        <begin position="59"/>
        <end position="83"/>
    </location>
</feature>
<dbReference type="GO" id="GO:0005886">
    <property type="term" value="C:plasma membrane"/>
    <property type="evidence" value="ECO:0007669"/>
    <property type="project" value="TreeGrafter"/>
</dbReference>
<reference evidence="8" key="1">
    <citation type="submission" date="2025-08" db="UniProtKB">
        <authorList>
            <consortium name="Ensembl"/>
        </authorList>
    </citation>
    <scope>IDENTIFICATION</scope>
</reference>
<comment type="subcellular location">
    <subcellularLocation>
        <location evidence="1">Membrane</location>
    </subcellularLocation>
</comment>
<dbReference type="PANTHER" id="PTHR13999">
    <property type="entry name" value="INTERFERON INDUCIBLE TRANSMEMBRANE PROTEIN"/>
    <property type="match status" value="1"/>
</dbReference>
<feature type="compositionally biased region" description="Polar residues" evidence="6">
    <location>
        <begin position="7"/>
        <end position="16"/>
    </location>
</feature>
<evidence type="ECO:0000256" key="5">
    <source>
        <dbReference type="ARBA" id="ARBA00023136"/>
    </source>
</evidence>
<dbReference type="InterPro" id="IPR051517">
    <property type="entry name" value="IFITM_antiviral_protein"/>
</dbReference>
<dbReference type="GeneTree" id="ENSGT00950000182857"/>
<dbReference type="AlphaFoldDB" id="A0A8C5WK00"/>
<keyword evidence="4 7" id="KW-1133">Transmembrane helix</keyword>
<evidence type="ECO:0000256" key="7">
    <source>
        <dbReference type="SAM" id="Phobius"/>
    </source>
</evidence>
<reference evidence="8" key="2">
    <citation type="submission" date="2025-09" db="UniProtKB">
        <authorList>
            <consortium name="Ensembl"/>
        </authorList>
    </citation>
    <scope>IDENTIFICATION</scope>
</reference>
<dbReference type="Proteomes" id="UP000694569">
    <property type="component" value="Unplaced"/>
</dbReference>
<organism evidence="8 9">
    <name type="scientific">Leptobrachium leishanense</name>
    <name type="common">Leishan spiny toad</name>
    <dbReference type="NCBI Taxonomy" id="445787"/>
    <lineage>
        <taxon>Eukaryota</taxon>
        <taxon>Metazoa</taxon>
        <taxon>Chordata</taxon>
        <taxon>Craniata</taxon>
        <taxon>Vertebrata</taxon>
        <taxon>Euteleostomi</taxon>
        <taxon>Amphibia</taxon>
        <taxon>Batrachia</taxon>
        <taxon>Anura</taxon>
        <taxon>Pelobatoidea</taxon>
        <taxon>Megophryidae</taxon>
        <taxon>Leptobrachium</taxon>
    </lineage>
</organism>
<evidence type="ECO:0000256" key="1">
    <source>
        <dbReference type="ARBA" id="ARBA00004370"/>
    </source>
</evidence>
<comment type="similarity">
    <text evidence="2">Belongs to the CD225/Dispanin family.</text>
</comment>
<keyword evidence="9" id="KW-1185">Reference proteome</keyword>
<evidence type="ECO:0000313" key="9">
    <source>
        <dbReference type="Proteomes" id="UP000694569"/>
    </source>
</evidence>
<evidence type="ECO:0000256" key="4">
    <source>
        <dbReference type="ARBA" id="ARBA00022989"/>
    </source>
</evidence>
<dbReference type="InterPro" id="IPR007593">
    <property type="entry name" value="CD225/Dispanin_fam"/>
</dbReference>
<keyword evidence="3 7" id="KW-0812">Transmembrane</keyword>
<feature type="region of interest" description="Disordered" evidence="6">
    <location>
        <begin position="1"/>
        <end position="25"/>
    </location>
</feature>
<evidence type="ECO:0000256" key="3">
    <source>
        <dbReference type="ARBA" id="ARBA00022692"/>
    </source>
</evidence>
<evidence type="ECO:0000313" key="8">
    <source>
        <dbReference type="Ensembl" id="ENSLLEP00000044088.1"/>
    </source>
</evidence>
<dbReference type="PANTHER" id="PTHR13999:SF4">
    <property type="entry name" value="INTERFERON-INDUCED TRANSMEMBRANE PROTEIN 3"/>
    <property type="match status" value="1"/>
</dbReference>